<gene>
    <name evidence="2" type="primary">small capsid protein</name>
</gene>
<dbReference type="RefSeq" id="YP_010802602.1">
    <property type="nucleotide sequence ID" value="NC_077028.1"/>
</dbReference>
<name>A0A5P9JNZ5_9ALPH</name>
<dbReference type="EMBL" id="MK955929">
    <property type="protein sequence ID" value="QFU14572.1"/>
    <property type="molecule type" value="Genomic_DNA"/>
</dbReference>
<sequence>MSTRHRTADKGNPSSNPPEEHHVNPENLPLPDSPPSARKTRTGGPPSTRGSVSPSRIGSDEITRDRIQRVRAFLQGPPSDRTAEITALLSEIDLATLIGVSRILFTEIPRDDAVRHFNLRTNIAYALGASSQAARMQNALIVRPVFARLGGPQTLWAFGVRQFYNPNPRHVTMVNTF</sequence>
<reference evidence="2" key="2">
    <citation type="submission" date="2019-05" db="EMBL/GenBank/DDBJ databases">
        <authorList>
            <person name="Sutherland M."/>
            <person name="Sarker S."/>
            <person name="Raidal S.R."/>
        </authorList>
    </citation>
    <scope>NUCLEOTIDE SEQUENCE</scope>
    <source>
        <strain evidence="2">PsHV 5</strain>
    </source>
</reference>
<evidence type="ECO:0000313" key="2">
    <source>
        <dbReference type="EMBL" id="QFU14572.1"/>
    </source>
</evidence>
<feature type="region of interest" description="Disordered" evidence="1">
    <location>
        <begin position="1"/>
        <end position="64"/>
    </location>
</feature>
<reference evidence="2" key="1">
    <citation type="journal article" date="2019" name="Vet. Microbiol.">
        <title>Molecular and microscopic characterisation of a novel pathogenic herpesvirus from Indian ringneck parrots (Psittacula krameri).</title>
        <authorList>
            <person name="Sutherland M."/>
            <person name="Sarker S."/>
            <person name="Raidal S.R."/>
        </authorList>
    </citation>
    <scope>NUCLEOTIDE SEQUENCE</scope>
    <source>
        <strain evidence="2">PsHV 5</strain>
    </source>
</reference>
<dbReference type="GeneID" id="80541375"/>
<proteinExistence type="predicted"/>
<dbReference type="KEGG" id="vg:80541375"/>
<protein>
    <submittedName>
        <fullName evidence="2">Small capsid protein</fullName>
    </submittedName>
</protein>
<dbReference type="Proteomes" id="UP001162227">
    <property type="component" value="Segment"/>
</dbReference>
<organism evidence="2 3">
    <name type="scientific">Psittacid alphaherpesvirus 5</name>
    <dbReference type="NCBI Taxonomy" id="2972693"/>
    <lineage>
        <taxon>Viruses</taxon>
        <taxon>Duplodnaviria</taxon>
        <taxon>Heunggongvirae</taxon>
        <taxon>Peploviricota</taxon>
        <taxon>Herviviricetes</taxon>
        <taxon>Herpesvirales</taxon>
        <taxon>Orthoherpesviridae</taxon>
        <taxon>Alphaherpesvirinae</taxon>
        <taxon>Iltovirus</taxon>
        <taxon>Iltovirus psittacidalpha5</taxon>
    </lineage>
</organism>
<evidence type="ECO:0000256" key="1">
    <source>
        <dbReference type="SAM" id="MobiDB-lite"/>
    </source>
</evidence>
<accession>A0A5P9JNZ5</accession>
<evidence type="ECO:0000313" key="3">
    <source>
        <dbReference type="Proteomes" id="UP001162227"/>
    </source>
</evidence>
<keyword evidence="3" id="KW-1185">Reference proteome</keyword>